<reference evidence="2" key="1">
    <citation type="submission" date="2021-02" db="EMBL/GenBank/DDBJ databases">
        <authorList>
            <person name="Nowell W R."/>
        </authorList>
    </citation>
    <scope>NUCLEOTIDE SEQUENCE</scope>
    <source>
        <strain evidence="2">Ploen Becks lab</strain>
    </source>
</reference>
<protein>
    <submittedName>
        <fullName evidence="2">Uncharacterized protein</fullName>
    </submittedName>
</protein>
<sequence>MKAFLFTIFISYLIEESYTQECDPKFEILNKVTIDMNTFRMMDLKFRIRKNFTYLNLNCLKNSSPYFIENFYFIIENKQTILDESFRIRNFTQNPFYFYSIASVGTITINFQNLNGLSIRTSEIFSPFVLSYNYIGILVNIYDSYFNTKLCFFSNTSGIFNQIDTLSLSYTNKY</sequence>
<organism evidence="2 3">
    <name type="scientific">Brachionus calyciflorus</name>
    <dbReference type="NCBI Taxonomy" id="104777"/>
    <lineage>
        <taxon>Eukaryota</taxon>
        <taxon>Metazoa</taxon>
        <taxon>Spiralia</taxon>
        <taxon>Gnathifera</taxon>
        <taxon>Rotifera</taxon>
        <taxon>Eurotatoria</taxon>
        <taxon>Monogononta</taxon>
        <taxon>Pseudotrocha</taxon>
        <taxon>Ploima</taxon>
        <taxon>Brachionidae</taxon>
        <taxon>Brachionus</taxon>
    </lineage>
</organism>
<gene>
    <name evidence="2" type="ORF">OXX778_LOCUS23531</name>
</gene>
<evidence type="ECO:0000313" key="3">
    <source>
        <dbReference type="Proteomes" id="UP000663879"/>
    </source>
</evidence>
<name>A0A814TD47_9BILA</name>
<evidence type="ECO:0000256" key="1">
    <source>
        <dbReference type="SAM" id="SignalP"/>
    </source>
</evidence>
<proteinExistence type="predicted"/>
<feature type="non-terminal residue" evidence="2">
    <location>
        <position position="174"/>
    </location>
</feature>
<dbReference type="AlphaFoldDB" id="A0A814TD47"/>
<dbReference type="Proteomes" id="UP000663879">
    <property type="component" value="Unassembled WGS sequence"/>
</dbReference>
<feature type="chain" id="PRO_5032270569" evidence="1">
    <location>
        <begin position="20"/>
        <end position="174"/>
    </location>
</feature>
<feature type="signal peptide" evidence="1">
    <location>
        <begin position="1"/>
        <end position="19"/>
    </location>
</feature>
<comment type="caution">
    <text evidence="2">The sequence shown here is derived from an EMBL/GenBank/DDBJ whole genome shotgun (WGS) entry which is preliminary data.</text>
</comment>
<keyword evidence="3" id="KW-1185">Reference proteome</keyword>
<evidence type="ECO:0000313" key="2">
    <source>
        <dbReference type="EMBL" id="CAF1158491.1"/>
    </source>
</evidence>
<dbReference type="EMBL" id="CAJNOC010013425">
    <property type="protein sequence ID" value="CAF1158491.1"/>
    <property type="molecule type" value="Genomic_DNA"/>
</dbReference>
<accession>A0A814TD47</accession>
<keyword evidence="1" id="KW-0732">Signal</keyword>